<name>A0AC35F6T9_9BILA</name>
<evidence type="ECO:0000313" key="2">
    <source>
        <dbReference type="WBParaSite" id="PS1159_v2.g14424.t1"/>
    </source>
</evidence>
<proteinExistence type="predicted"/>
<dbReference type="Proteomes" id="UP000887580">
    <property type="component" value="Unplaced"/>
</dbReference>
<dbReference type="WBParaSite" id="PS1159_v2.g14424.t1">
    <property type="protein sequence ID" value="PS1159_v2.g14424.t1"/>
    <property type="gene ID" value="PS1159_v2.g14424"/>
</dbReference>
<protein>
    <submittedName>
        <fullName evidence="2">ATP synthase F0 subunit 8</fullName>
    </submittedName>
</protein>
<sequence>MMIGIAILNMMIVFVLLTIVGILVFLILKLYSTNDAIDRSNVSQDISNVSNNDSGNLNFNGRVLTWVRIPLGPTTRILENKLQQIIC</sequence>
<reference evidence="2" key="1">
    <citation type="submission" date="2022-11" db="UniProtKB">
        <authorList>
            <consortium name="WormBaseParasite"/>
        </authorList>
    </citation>
    <scope>IDENTIFICATION</scope>
</reference>
<accession>A0AC35F6T9</accession>
<evidence type="ECO:0000313" key="1">
    <source>
        <dbReference type="Proteomes" id="UP000887580"/>
    </source>
</evidence>
<organism evidence="1 2">
    <name type="scientific">Panagrolaimus sp. PS1159</name>
    <dbReference type="NCBI Taxonomy" id="55785"/>
    <lineage>
        <taxon>Eukaryota</taxon>
        <taxon>Metazoa</taxon>
        <taxon>Ecdysozoa</taxon>
        <taxon>Nematoda</taxon>
        <taxon>Chromadorea</taxon>
        <taxon>Rhabditida</taxon>
        <taxon>Tylenchina</taxon>
        <taxon>Panagrolaimomorpha</taxon>
        <taxon>Panagrolaimoidea</taxon>
        <taxon>Panagrolaimidae</taxon>
        <taxon>Panagrolaimus</taxon>
    </lineage>
</organism>